<dbReference type="AlphaFoldDB" id="A0A8J7PJ75"/>
<dbReference type="InterPro" id="IPR007221">
    <property type="entry name" value="MreC"/>
</dbReference>
<gene>
    <name evidence="6" type="primary">mreC</name>
    <name evidence="6" type="ORF">J0H12_02290</name>
</gene>
<organism evidence="6 7">
    <name type="scientific">Candidatus Paracaedimonas acanthamoebae</name>
    <dbReference type="NCBI Taxonomy" id="244581"/>
    <lineage>
        <taxon>Bacteria</taxon>
        <taxon>Pseudomonadati</taxon>
        <taxon>Pseudomonadota</taxon>
        <taxon>Alphaproteobacteria</taxon>
        <taxon>Holosporales</taxon>
        <taxon>Caedimonadaceae</taxon>
        <taxon>Candidatus Paracaedimonas</taxon>
    </lineage>
</organism>
<dbReference type="InterPro" id="IPR055342">
    <property type="entry name" value="MreC_beta-barrel_core"/>
</dbReference>
<evidence type="ECO:0000256" key="3">
    <source>
        <dbReference type="ARBA" id="ARBA00022960"/>
    </source>
</evidence>
<dbReference type="InterPro" id="IPR042175">
    <property type="entry name" value="Cell/Rod_MreC_2"/>
</dbReference>
<dbReference type="Pfam" id="PF04085">
    <property type="entry name" value="MreC"/>
    <property type="match status" value="1"/>
</dbReference>
<dbReference type="Gene3D" id="2.40.10.340">
    <property type="entry name" value="Rod shape-determining protein MreC, domain 1"/>
    <property type="match status" value="1"/>
</dbReference>
<reference evidence="6" key="1">
    <citation type="submission" date="2021-02" db="EMBL/GenBank/DDBJ databases">
        <title>Thiocyanate and organic carbon inputs drive convergent selection for specific autotrophic Afipia and Thiobacillus strains within complex microbiomes.</title>
        <authorList>
            <person name="Huddy R.J."/>
            <person name="Sachdeva R."/>
            <person name="Kadzinga F."/>
            <person name="Kantor R.S."/>
            <person name="Harrison S.T.L."/>
            <person name="Banfield J.F."/>
        </authorList>
    </citation>
    <scope>NUCLEOTIDE SEQUENCE</scope>
    <source>
        <strain evidence="6">SCN18_10_11_15_R4_P_38_20</strain>
    </source>
</reference>
<keyword evidence="3" id="KW-0133">Cell shape</keyword>
<dbReference type="PANTHER" id="PTHR34138:SF1">
    <property type="entry name" value="CELL SHAPE-DETERMINING PROTEIN MREC"/>
    <property type="match status" value="1"/>
</dbReference>
<evidence type="ECO:0000256" key="1">
    <source>
        <dbReference type="ARBA" id="ARBA00009369"/>
    </source>
</evidence>
<dbReference type="Proteomes" id="UP000664414">
    <property type="component" value="Unassembled WGS sequence"/>
</dbReference>
<feature type="domain" description="Rod shape-determining protein MreC beta-barrel core" evidence="5">
    <location>
        <begin position="137"/>
        <end position="272"/>
    </location>
</feature>
<evidence type="ECO:0000313" key="6">
    <source>
        <dbReference type="EMBL" id="MBN9412742.1"/>
    </source>
</evidence>
<evidence type="ECO:0000256" key="4">
    <source>
        <dbReference type="ARBA" id="ARBA00032089"/>
    </source>
</evidence>
<comment type="caution">
    <text evidence="6">The sequence shown here is derived from an EMBL/GenBank/DDBJ whole genome shotgun (WGS) entry which is preliminary data.</text>
</comment>
<evidence type="ECO:0000259" key="5">
    <source>
        <dbReference type="Pfam" id="PF04085"/>
    </source>
</evidence>
<evidence type="ECO:0000313" key="7">
    <source>
        <dbReference type="Proteomes" id="UP000664414"/>
    </source>
</evidence>
<dbReference type="EMBL" id="JAFKGL010000012">
    <property type="protein sequence ID" value="MBN9412742.1"/>
    <property type="molecule type" value="Genomic_DNA"/>
</dbReference>
<protein>
    <recommendedName>
        <fullName evidence="2">Cell shape-determining protein MreC</fullName>
    </recommendedName>
    <alternativeName>
        <fullName evidence="4">Cell shape protein MreC</fullName>
    </alternativeName>
</protein>
<dbReference type="InterPro" id="IPR042177">
    <property type="entry name" value="Cell/Rod_1"/>
</dbReference>
<dbReference type="PANTHER" id="PTHR34138">
    <property type="entry name" value="CELL SHAPE-DETERMINING PROTEIN MREC"/>
    <property type="match status" value="1"/>
</dbReference>
<dbReference type="NCBIfam" id="TIGR00219">
    <property type="entry name" value="mreC"/>
    <property type="match status" value="1"/>
</dbReference>
<accession>A0A8J7PJ75</accession>
<dbReference type="Gene3D" id="2.40.10.350">
    <property type="entry name" value="Rod shape-determining protein MreC, domain 2"/>
    <property type="match status" value="1"/>
</dbReference>
<dbReference type="GO" id="GO:0005886">
    <property type="term" value="C:plasma membrane"/>
    <property type="evidence" value="ECO:0007669"/>
    <property type="project" value="TreeGrafter"/>
</dbReference>
<sequence>MLSTFSNVSRRSQAKVRLFFGKVRLIVFLLAALVIFSFSLNSENFSKIREMIFEHTSVITKFIISPIHSIVETKNWINSYLRVHDKNEKLEVELKQMEEWALKAHALALENQQLRQLLKISPDPHINYITAPVLGIVQAPYTKTIVLGAGSRKGIKLRQPVVIGQHIVGRIVEVSEKNSRVLLMHDVNSHVPVILEKSKVQGIASGNGDSHLIIKFFEMEAKAEIGELIFTSGVGGIYPKGYVIGQVAYQKGEVVGVKSLIHLNELEYVHVFVDMEPPLENIRPSRDVKGTL</sequence>
<name>A0A8J7PJ75_9PROT</name>
<dbReference type="GO" id="GO:0008360">
    <property type="term" value="P:regulation of cell shape"/>
    <property type="evidence" value="ECO:0007669"/>
    <property type="project" value="UniProtKB-KW"/>
</dbReference>
<comment type="similarity">
    <text evidence="1">Belongs to the MreC family.</text>
</comment>
<evidence type="ECO:0000256" key="2">
    <source>
        <dbReference type="ARBA" id="ARBA00013855"/>
    </source>
</evidence>
<proteinExistence type="inferred from homology"/>